<protein>
    <submittedName>
        <fullName evidence="3">Endonuclease YncB(Thermonuclease family)</fullName>
    </submittedName>
</protein>
<name>A0ABU0BHU6_9HYPH</name>
<dbReference type="InterPro" id="IPR002071">
    <property type="entry name" value="Thermonucl_AS"/>
</dbReference>
<gene>
    <name evidence="3" type="ORF">J2S75_004200</name>
</gene>
<keyword evidence="3" id="KW-0378">Hydrolase</keyword>
<reference evidence="3 4" key="1">
    <citation type="submission" date="2023-07" db="EMBL/GenBank/DDBJ databases">
        <title>Genomic Encyclopedia of Type Strains, Phase IV (KMG-IV): sequencing the most valuable type-strain genomes for metagenomic binning, comparative biology and taxonomic classification.</title>
        <authorList>
            <person name="Goeker M."/>
        </authorList>
    </citation>
    <scope>NUCLEOTIDE SEQUENCE [LARGE SCALE GENOMIC DNA]</scope>
    <source>
        <strain evidence="3 4">DSM 2457</strain>
    </source>
</reference>
<feature type="domain" description="TNase-like" evidence="2">
    <location>
        <begin position="24"/>
        <end position="129"/>
    </location>
</feature>
<dbReference type="Gene3D" id="2.40.50.90">
    <property type="match status" value="1"/>
</dbReference>
<organism evidence="3 4">
    <name type="scientific">Ancylobacter polymorphus</name>
    <dbReference type="NCBI Taxonomy" id="223390"/>
    <lineage>
        <taxon>Bacteria</taxon>
        <taxon>Pseudomonadati</taxon>
        <taxon>Pseudomonadota</taxon>
        <taxon>Alphaproteobacteria</taxon>
        <taxon>Hyphomicrobiales</taxon>
        <taxon>Xanthobacteraceae</taxon>
        <taxon>Ancylobacter</taxon>
    </lineage>
</organism>
<proteinExistence type="predicted"/>
<evidence type="ECO:0000313" key="4">
    <source>
        <dbReference type="Proteomes" id="UP001224682"/>
    </source>
</evidence>
<dbReference type="SMART" id="SM00318">
    <property type="entry name" value="SNc"/>
    <property type="match status" value="1"/>
</dbReference>
<dbReference type="PROSITE" id="PS01123">
    <property type="entry name" value="TNASE_1"/>
    <property type="match status" value="1"/>
</dbReference>
<dbReference type="InterPro" id="IPR016071">
    <property type="entry name" value="Staphylococal_nuclease_OB-fold"/>
</dbReference>
<evidence type="ECO:0000259" key="2">
    <source>
        <dbReference type="PROSITE" id="PS50830"/>
    </source>
</evidence>
<dbReference type="Pfam" id="PF00565">
    <property type="entry name" value="SNase"/>
    <property type="match status" value="1"/>
</dbReference>
<dbReference type="GO" id="GO:0004519">
    <property type="term" value="F:endonuclease activity"/>
    <property type="evidence" value="ECO:0007669"/>
    <property type="project" value="UniProtKB-KW"/>
</dbReference>
<sequence length="147" mass="15485">MIARLILAATLALAVGPALAGIYVTDGDTIVLTAPGRSREVVRIVGMDTPETRQAKCDAELRRGLEAKAALIRLLSAACGDLGRADARRCLIVTRLPRPDRYGRTLATIKAAGRDVTAAMIGAGLARRYDCPGGRCPRRAGWCGEAG</sequence>
<keyword evidence="1" id="KW-0732">Signal</keyword>
<feature type="signal peptide" evidence="1">
    <location>
        <begin position="1"/>
        <end position="20"/>
    </location>
</feature>
<keyword evidence="4" id="KW-1185">Reference proteome</keyword>
<accession>A0ABU0BHU6</accession>
<dbReference type="Proteomes" id="UP001224682">
    <property type="component" value="Unassembled WGS sequence"/>
</dbReference>
<dbReference type="SUPFAM" id="SSF50199">
    <property type="entry name" value="Staphylococcal nuclease"/>
    <property type="match status" value="1"/>
</dbReference>
<comment type="caution">
    <text evidence="3">The sequence shown here is derived from an EMBL/GenBank/DDBJ whole genome shotgun (WGS) entry which is preliminary data.</text>
</comment>
<dbReference type="EMBL" id="JAUSUI010000012">
    <property type="protein sequence ID" value="MDQ0305149.1"/>
    <property type="molecule type" value="Genomic_DNA"/>
</dbReference>
<evidence type="ECO:0000256" key="1">
    <source>
        <dbReference type="SAM" id="SignalP"/>
    </source>
</evidence>
<evidence type="ECO:0000313" key="3">
    <source>
        <dbReference type="EMBL" id="MDQ0305149.1"/>
    </source>
</evidence>
<feature type="chain" id="PRO_5045215866" evidence="1">
    <location>
        <begin position="21"/>
        <end position="147"/>
    </location>
</feature>
<dbReference type="RefSeq" id="WP_307022940.1">
    <property type="nucleotide sequence ID" value="NZ_JAUSUI010000012.1"/>
</dbReference>
<dbReference type="InterPro" id="IPR035437">
    <property type="entry name" value="SNase_OB-fold_sf"/>
</dbReference>
<keyword evidence="3" id="KW-0255">Endonuclease</keyword>
<keyword evidence="3" id="KW-0540">Nuclease</keyword>
<dbReference type="PROSITE" id="PS50830">
    <property type="entry name" value="TNASE_3"/>
    <property type="match status" value="1"/>
</dbReference>